<sequence length="344" mass="37840">MKLKALIGLAAATATLFAAPVRAEEIVLKVAHFWPATALSQQKILEPWCAKIAVESDNRLKCQIFPAMQLGGTPAQLIQQAADGVADIVWTLPGYTAGRFPSVEVFELPFMTHNAEGASRAAWAYYEQFGQKDFESVKPLAFHVHDAGHIHNNKRPITRMSDFRGLKMRAPTRLTNRMIAHLGATPVAMPMPQTPEAVSKGVVDGYVLPWEVIPTMKLHEMTKYHTEMDASQPSLYTTFFTIAMNKARYDSLPDELKKVIDANSGADFSAAIGRAWDESAPAARQQAVDRGNQFHTIPASEAAEWVKVGDRLAAEWVKEVSGKGYPGQEMLDTARALIATHSAR</sequence>
<name>A0ABW3WCH5_9RHOO</name>
<dbReference type="Pfam" id="PF03480">
    <property type="entry name" value="DctP"/>
    <property type="match status" value="1"/>
</dbReference>
<dbReference type="PANTHER" id="PTHR33376:SF15">
    <property type="entry name" value="BLL6794 PROTEIN"/>
    <property type="match status" value="1"/>
</dbReference>
<feature type="signal peptide" evidence="2">
    <location>
        <begin position="1"/>
        <end position="23"/>
    </location>
</feature>
<dbReference type="RefSeq" id="WP_277834681.1">
    <property type="nucleotide sequence ID" value="NZ_JARQZE010000016.1"/>
</dbReference>
<evidence type="ECO:0000256" key="2">
    <source>
        <dbReference type="SAM" id="SignalP"/>
    </source>
</evidence>
<dbReference type="CDD" id="cd13665">
    <property type="entry name" value="PBP2_TRAP_Dctp3_4"/>
    <property type="match status" value="1"/>
</dbReference>
<organism evidence="3 4">
    <name type="scientific">Thauera mechernichensis</name>
    <dbReference type="NCBI Taxonomy" id="82788"/>
    <lineage>
        <taxon>Bacteria</taxon>
        <taxon>Pseudomonadati</taxon>
        <taxon>Pseudomonadota</taxon>
        <taxon>Betaproteobacteria</taxon>
        <taxon>Rhodocyclales</taxon>
        <taxon>Zoogloeaceae</taxon>
        <taxon>Thauera</taxon>
    </lineage>
</organism>
<protein>
    <submittedName>
        <fullName evidence="3">TRAP transporter substrate-binding protein</fullName>
    </submittedName>
</protein>
<dbReference type="EMBL" id="JBHTMC010000014">
    <property type="protein sequence ID" value="MFD1263616.1"/>
    <property type="molecule type" value="Genomic_DNA"/>
</dbReference>
<keyword evidence="1 2" id="KW-0732">Signal</keyword>
<dbReference type="Proteomes" id="UP001597158">
    <property type="component" value="Unassembled WGS sequence"/>
</dbReference>
<reference evidence="4" key="1">
    <citation type="journal article" date="2019" name="Int. J. Syst. Evol. Microbiol.">
        <title>The Global Catalogue of Microorganisms (GCM) 10K type strain sequencing project: providing services to taxonomists for standard genome sequencing and annotation.</title>
        <authorList>
            <consortium name="The Broad Institute Genomics Platform"/>
            <consortium name="The Broad Institute Genome Sequencing Center for Infectious Disease"/>
            <person name="Wu L."/>
            <person name="Ma J."/>
        </authorList>
    </citation>
    <scope>NUCLEOTIDE SEQUENCE [LARGE SCALE GENOMIC DNA]</scope>
    <source>
        <strain evidence="4">CCUG 48884</strain>
    </source>
</reference>
<keyword evidence="4" id="KW-1185">Reference proteome</keyword>
<dbReference type="InterPro" id="IPR038404">
    <property type="entry name" value="TRAP_DctP_sf"/>
</dbReference>
<comment type="caution">
    <text evidence="3">The sequence shown here is derived from an EMBL/GenBank/DDBJ whole genome shotgun (WGS) entry which is preliminary data.</text>
</comment>
<dbReference type="PANTHER" id="PTHR33376">
    <property type="match status" value="1"/>
</dbReference>
<dbReference type="NCBIfam" id="NF037995">
    <property type="entry name" value="TRAP_S1"/>
    <property type="match status" value="1"/>
</dbReference>
<feature type="chain" id="PRO_5047147904" evidence="2">
    <location>
        <begin position="24"/>
        <end position="344"/>
    </location>
</feature>
<proteinExistence type="predicted"/>
<accession>A0ABW3WCH5</accession>
<dbReference type="InterPro" id="IPR018389">
    <property type="entry name" value="DctP_fam"/>
</dbReference>
<evidence type="ECO:0000256" key="1">
    <source>
        <dbReference type="ARBA" id="ARBA00022729"/>
    </source>
</evidence>
<gene>
    <name evidence="3" type="ORF">ACFQ4M_08455</name>
</gene>
<evidence type="ECO:0000313" key="4">
    <source>
        <dbReference type="Proteomes" id="UP001597158"/>
    </source>
</evidence>
<evidence type="ECO:0000313" key="3">
    <source>
        <dbReference type="EMBL" id="MFD1263616.1"/>
    </source>
</evidence>
<dbReference type="Gene3D" id="3.40.190.170">
    <property type="entry name" value="Bacterial extracellular solute-binding protein, family 7"/>
    <property type="match status" value="1"/>
</dbReference>